<evidence type="ECO:0000313" key="1">
    <source>
        <dbReference type="EMBL" id="KAJ8114208.1"/>
    </source>
</evidence>
<protein>
    <submittedName>
        <fullName evidence="1">Uncharacterized protein</fullName>
    </submittedName>
</protein>
<proteinExistence type="predicted"/>
<reference evidence="1" key="1">
    <citation type="submission" date="2022-11" db="EMBL/GenBank/DDBJ databases">
        <title>Genome Sequence of Boeremia exigua.</title>
        <authorList>
            <person name="Buettner E."/>
        </authorList>
    </citation>
    <scope>NUCLEOTIDE SEQUENCE</scope>
    <source>
        <strain evidence="1">CU02</strain>
    </source>
</reference>
<organism evidence="1 2">
    <name type="scientific">Boeremia exigua</name>
    <dbReference type="NCBI Taxonomy" id="749465"/>
    <lineage>
        <taxon>Eukaryota</taxon>
        <taxon>Fungi</taxon>
        <taxon>Dikarya</taxon>
        <taxon>Ascomycota</taxon>
        <taxon>Pezizomycotina</taxon>
        <taxon>Dothideomycetes</taxon>
        <taxon>Pleosporomycetidae</taxon>
        <taxon>Pleosporales</taxon>
        <taxon>Pleosporineae</taxon>
        <taxon>Didymellaceae</taxon>
        <taxon>Boeremia</taxon>
    </lineage>
</organism>
<evidence type="ECO:0000313" key="2">
    <source>
        <dbReference type="Proteomes" id="UP001153331"/>
    </source>
</evidence>
<dbReference type="Proteomes" id="UP001153331">
    <property type="component" value="Unassembled WGS sequence"/>
</dbReference>
<keyword evidence="2" id="KW-1185">Reference proteome</keyword>
<name>A0ACC2IGE4_9PLEO</name>
<dbReference type="EMBL" id="JAPHNI010000207">
    <property type="protein sequence ID" value="KAJ8114208.1"/>
    <property type="molecule type" value="Genomic_DNA"/>
</dbReference>
<gene>
    <name evidence="1" type="ORF">OPT61_g3854</name>
</gene>
<accession>A0ACC2IGE4</accession>
<sequence>MLTRTLLAVAVATLPVISAQVVGKAFGMATGTTGGGDARPQIPVDYKELKSLLSDDVPRVIVIDKEWDFTNTEGTVTTSGCEPRACPVSAGGQNLLGTLNCPDASNDKDVLLSSIEYDAATDTPLKVASNKTLLGRGPSATIAGKGLDLSGSSNIIVQNLHITDLNPKSVWGGDAITLDGTDRVWIDHCTFSLIGRQMLVSGWNAAGRVTISSNEFDGRSPWSRTCNGEHYWAILLIGADDRYTFHGNWLHDISGRAPHYGTDKNGATNVFHAVNNLFENMSGHAFDAEPSTWSLIEGNTFINVSQPMTGYSLERANSIFDVPVGSEGDCEVYIGRKCELNSLDSDSGKLGEVRDIDALKRVAKEAGETLVVAKPAKDVAASVRANAGAGRLSEDKPVESSSAVVVVKSTTIPTPTPARYNVTSSATPSQNSASKTYSLSKEEAVVSLTLPVASPVAASSWAPTSAASIAAIPTSTCKLCYSQKQAQLHQRCGGSGWAGPTTCARAQLRIEVLLVIKWAIYKDHQLGIGKINRYMTQTAVEVLHLPL</sequence>
<comment type="caution">
    <text evidence="1">The sequence shown here is derived from an EMBL/GenBank/DDBJ whole genome shotgun (WGS) entry which is preliminary data.</text>
</comment>